<keyword evidence="3" id="KW-1185">Reference proteome</keyword>
<dbReference type="OrthoDB" id="5956991at2"/>
<evidence type="ECO:0000256" key="1">
    <source>
        <dbReference type="SAM" id="SignalP"/>
    </source>
</evidence>
<dbReference type="EMBL" id="FUYM01000001">
    <property type="protein sequence ID" value="SKB26067.1"/>
    <property type="molecule type" value="Genomic_DNA"/>
</dbReference>
<gene>
    <name evidence="2" type="ORF">SAMN06295920_101210</name>
</gene>
<evidence type="ECO:0000313" key="3">
    <source>
        <dbReference type="Proteomes" id="UP000189818"/>
    </source>
</evidence>
<dbReference type="AlphaFoldDB" id="A0A1T4ZTY4"/>
<dbReference type="STRING" id="439228.SAMN06295920_101210"/>
<protein>
    <submittedName>
        <fullName evidence="2">Uncharacterized protein</fullName>
    </submittedName>
</protein>
<dbReference type="RefSeq" id="WP_079646185.1">
    <property type="nucleotide sequence ID" value="NZ_FUYM01000001.1"/>
</dbReference>
<keyword evidence="1" id="KW-0732">Signal</keyword>
<accession>A0A1T4ZTY4</accession>
<feature type="chain" id="PRO_5012594650" evidence="1">
    <location>
        <begin position="26"/>
        <end position="135"/>
    </location>
</feature>
<dbReference type="Proteomes" id="UP000189818">
    <property type="component" value="Unassembled WGS sequence"/>
</dbReference>
<evidence type="ECO:0000313" key="2">
    <source>
        <dbReference type="EMBL" id="SKB26067.1"/>
    </source>
</evidence>
<sequence length="135" mass="14438">MRHPLFIPIAAASILAMGLAGAAQASSRAGSPEAEIGKALAGRIAGKPVDCLDLNRIRSSRIIDRTAILYETDDGTLYLNRPASGADQLRRGLTLVTDTHTPQLCSVDTVRLVDLPGHFESGWVGLGKFVPYARR</sequence>
<organism evidence="2 3">
    <name type="scientific">Rhizorhabdus histidinilytica</name>
    <dbReference type="NCBI Taxonomy" id="439228"/>
    <lineage>
        <taxon>Bacteria</taxon>
        <taxon>Pseudomonadati</taxon>
        <taxon>Pseudomonadota</taxon>
        <taxon>Alphaproteobacteria</taxon>
        <taxon>Sphingomonadales</taxon>
        <taxon>Sphingomonadaceae</taxon>
        <taxon>Rhizorhabdus</taxon>
    </lineage>
</organism>
<proteinExistence type="predicted"/>
<feature type="signal peptide" evidence="1">
    <location>
        <begin position="1"/>
        <end position="25"/>
    </location>
</feature>
<name>A0A1T4ZTY4_9SPHN</name>
<reference evidence="3" key="1">
    <citation type="submission" date="2017-02" db="EMBL/GenBank/DDBJ databases">
        <authorList>
            <person name="Varghese N."/>
            <person name="Submissions S."/>
        </authorList>
    </citation>
    <scope>NUCLEOTIDE SEQUENCE [LARGE SCALE GENOMIC DNA]</scope>
    <source>
        <strain evidence="3">UM2</strain>
    </source>
</reference>